<evidence type="ECO:0000256" key="1">
    <source>
        <dbReference type="SAM" id="MobiDB-lite"/>
    </source>
</evidence>
<dbReference type="PANTHER" id="PTHR23120:SF42">
    <property type="entry name" value="MAESTRO HEAT-LIKE REPEAT FAMILY MEMBER 3"/>
    <property type="match status" value="1"/>
</dbReference>
<dbReference type="InterPro" id="IPR055406">
    <property type="entry name" value="HEAT_Maestro"/>
</dbReference>
<dbReference type="InterPro" id="IPR045206">
    <property type="entry name" value="Maestro_heat-like_prot"/>
</dbReference>
<dbReference type="SUPFAM" id="SSF48371">
    <property type="entry name" value="ARM repeat"/>
    <property type="match status" value="1"/>
</dbReference>
<name>A0ABQ9CXS1_9PASS</name>
<dbReference type="InterPro" id="IPR011989">
    <property type="entry name" value="ARM-like"/>
</dbReference>
<evidence type="ECO:0000313" key="4">
    <source>
        <dbReference type="Proteomes" id="UP001145742"/>
    </source>
</evidence>
<evidence type="ECO:0000259" key="2">
    <source>
        <dbReference type="Pfam" id="PF23227"/>
    </source>
</evidence>
<dbReference type="PANTHER" id="PTHR23120">
    <property type="entry name" value="MAESTRO-RELATED HEAT DOMAIN-CONTAINING"/>
    <property type="match status" value="1"/>
</dbReference>
<accession>A0ABQ9CXS1</accession>
<protein>
    <recommendedName>
        <fullName evidence="2">Maestro/Maestro-like HEAT-repeats domain-containing protein</fullName>
    </recommendedName>
</protein>
<dbReference type="InterPro" id="IPR016024">
    <property type="entry name" value="ARM-type_fold"/>
</dbReference>
<proteinExistence type="predicted"/>
<evidence type="ECO:0000313" key="3">
    <source>
        <dbReference type="EMBL" id="KAJ7408073.1"/>
    </source>
</evidence>
<organism evidence="3 4">
    <name type="scientific">Willisornis vidua</name>
    <name type="common">Xingu scale-backed antbird</name>
    <dbReference type="NCBI Taxonomy" id="1566151"/>
    <lineage>
        <taxon>Eukaryota</taxon>
        <taxon>Metazoa</taxon>
        <taxon>Chordata</taxon>
        <taxon>Craniata</taxon>
        <taxon>Vertebrata</taxon>
        <taxon>Euteleostomi</taxon>
        <taxon>Archelosauria</taxon>
        <taxon>Archosauria</taxon>
        <taxon>Dinosauria</taxon>
        <taxon>Saurischia</taxon>
        <taxon>Theropoda</taxon>
        <taxon>Coelurosauria</taxon>
        <taxon>Aves</taxon>
        <taxon>Neognathae</taxon>
        <taxon>Neoaves</taxon>
        <taxon>Telluraves</taxon>
        <taxon>Australaves</taxon>
        <taxon>Passeriformes</taxon>
        <taxon>Thamnophilidae</taxon>
        <taxon>Willisornis</taxon>
    </lineage>
</organism>
<feature type="compositionally biased region" description="Basic and acidic residues" evidence="1">
    <location>
        <begin position="545"/>
        <end position="562"/>
    </location>
</feature>
<gene>
    <name evidence="3" type="ORF">WISP_123182</name>
</gene>
<feature type="region of interest" description="Disordered" evidence="1">
    <location>
        <begin position="535"/>
        <end position="574"/>
    </location>
</feature>
<dbReference type="Gene3D" id="1.25.10.10">
    <property type="entry name" value="Leucine-rich Repeat Variant"/>
    <property type="match status" value="1"/>
</dbReference>
<dbReference type="Pfam" id="PF23227">
    <property type="entry name" value="HEAT_MROH2B_C"/>
    <property type="match status" value="1"/>
</dbReference>
<comment type="caution">
    <text evidence="3">The sequence shown here is derived from an EMBL/GenBank/DDBJ whole genome shotgun (WGS) entry which is preliminary data.</text>
</comment>
<sequence>MADKDDDFLPLVLRPDCGVVGRHLSLFRMKKAKEGPGAAPALQPERVEQFQLRQEGQDQTQEQDRAPGLFHRMAQTFRNLPGTLCREIIIMLSKAMAKSDTMPTQGLASVPSLDCFGERVVSSPDEVPAFVKNMHESLSSDKPSDDRLFIDILRLTDIYPAEVVLTLLGCAPTCDRFATQTVRVLLRRMQCLNMLMAMERKRGWDTLLNTHTHHYAVGLLAREMRRASRPLCSEVALCLLGLLSWEKPRWEHPAMAFLVEALDCLDMSKCGNSVLQILSRHLRSECLERCRLALRGLVVLSKDPSVAEGMRSLTKSLLELLRDAGGELVAMVLSVFINEVHDRDIRITISTALQMAPALRPLFDHDNIQVRLLSIRLFQKVMELIVDEGKKALKPHVIHSLLPLFFHGHDKNRAVAEASREALLCAATFLRRSDLVKTLKTKEPQRFGECLLAKDRSRSAESLRQALLYLQSPQESLREAALRFIAIAGWHMRGLEEEPQLICEALQAMRKDACPSYTSVVVQAMFDRRAAQLGSSCGSRQPAFPEEHKTPHDRRPPGDQKRPFAAPGTDTGPN</sequence>
<keyword evidence="4" id="KW-1185">Reference proteome</keyword>
<dbReference type="Proteomes" id="UP001145742">
    <property type="component" value="Unassembled WGS sequence"/>
</dbReference>
<feature type="domain" description="Maestro/Maestro-like HEAT-repeats" evidence="2">
    <location>
        <begin position="277"/>
        <end position="525"/>
    </location>
</feature>
<dbReference type="EMBL" id="WHWB01034567">
    <property type="protein sequence ID" value="KAJ7408073.1"/>
    <property type="molecule type" value="Genomic_DNA"/>
</dbReference>
<reference evidence="3" key="1">
    <citation type="submission" date="2019-10" db="EMBL/GenBank/DDBJ databases">
        <authorList>
            <person name="Soares A.E.R."/>
            <person name="Aleixo A."/>
            <person name="Schneider P."/>
            <person name="Miyaki C.Y."/>
            <person name="Schneider M.P."/>
            <person name="Mello C."/>
            <person name="Vasconcelos A.T.R."/>
        </authorList>
    </citation>
    <scope>NUCLEOTIDE SEQUENCE</scope>
    <source>
        <tissue evidence="3">Muscle</tissue>
    </source>
</reference>